<feature type="chain" id="PRO_5039658199" description="Lipoprotein" evidence="1">
    <location>
        <begin position="29"/>
        <end position="157"/>
    </location>
</feature>
<evidence type="ECO:0008006" key="4">
    <source>
        <dbReference type="Google" id="ProtNLM"/>
    </source>
</evidence>
<sequence>MVHPLSSAGRARALLAILLAVIAPVSVAACGSSEQEKAHAAAQSVYLKAVEHRNEVLDQILADPQPSWTELRTLAQEMAEAEVDELAQLEAATWPANAQDPISALKGDIRSAIPFWNKAAVAVDEDALYENINLALEYCGGPAAGEVRVALGLPTAG</sequence>
<dbReference type="RefSeq" id="WP_191837884.1">
    <property type="nucleotide sequence ID" value="NZ_BAAALB010000030.1"/>
</dbReference>
<reference evidence="2 3" key="1">
    <citation type="submission" date="2021-01" db="EMBL/GenBank/DDBJ databases">
        <title>Whole genome shotgun sequence of Catellatospora chokoriensis NBRC 107358.</title>
        <authorList>
            <person name="Komaki H."/>
            <person name="Tamura T."/>
        </authorList>
    </citation>
    <scope>NUCLEOTIDE SEQUENCE [LARGE SCALE GENOMIC DNA]</scope>
    <source>
        <strain evidence="2 3">NBRC 107358</strain>
    </source>
</reference>
<protein>
    <recommendedName>
        <fullName evidence="4">Lipoprotein</fullName>
    </recommendedName>
</protein>
<name>A0A8J3NT85_9ACTN</name>
<evidence type="ECO:0000313" key="3">
    <source>
        <dbReference type="Proteomes" id="UP000619293"/>
    </source>
</evidence>
<evidence type="ECO:0000256" key="1">
    <source>
        <dbReference type="SAM" id="SignalP"/>
    </source>
</evidence>
<gene>
    <name evidence="2" type="ORF">Cch02nite_48370</name>
</gene>
<feature type="signal peptide" evidence="1">
    <location>
        <begin position="1"/>
        <end position="28"/>
    </location>
</feature>
<organism evidence="2 3">
    <name type="scientific">Catellatospora chokoriensis</name>
    <dbReference type="NCBI Taxonomy" id="310353"/>
    <lineage>
        <taxon>Bacteria</taxon>
        <taxon>Bacillati</taxon>
        <taxon>Actinomycetota</taxon>
        <taxon>Actinomycetes</taxon>
        <taxon>Micromonosporales</taxon>
        <taxon>Micromonosporaceae</taxon>
        <taxon>Catellatospora</taxon>
    </lineage>
</organism>
<dbReference type="EMBL" id="BONG01000031">
    <property type="protein sequence ID" value="GIF91393.1"/>
    <property type="molecule type" value="Genomic_DNA"/>
</dbReference>
<dbReference type="AlphaFoldDB" id="A0A8J3NT85"/>
<evidence type="ECO:0000313" key="2">
    <source>
        <dbReference type="EMBL" id="GIF91393.1"/>
    </source>
</evidence>
<keyword evidence="3" id="KW-1185">Reference proteome</keyword>
<accession>A0A8J3NT85</accession>
<dbReference type="Proteomes" id="UP000619293">
    <property type="component" value="Unassembled WGS sequence"/>
</dbReference>
<keyword evidence="1" id="KW-0732">Signal</keyword>
<proteinExistence type="predicted"/>
<comment type="caution">
    <text evidence="2">The sequence shown here is derived from an EMBL/GenBank/DDBJ whole genome shotgun (WGS) entry which is preliminary data.</text>
</comment>